<feature type="transmembrane region" description="Helical" evidence="7">
    <location>
        <begin position="171"/>
        <end position="192"/>
    </location>
</feature>
<feature type="transmembrane region" description="Helical" evidence="7">
    <location>
        <begin position="323"/>
        <end position="346"/>
    </location>
</feature>
<feature type="transmembrane region" description="Helical" evidence="7">
    <location>
        <begin position="353"/>
        <end position="372"/>
    </location>
</feature>
<comment type="similarity">
    <text evidence="2">Belongs to the polysaccharide synthase family.</text>
</comment>
<evidence type="ECO:0000313" key="9">
    <source>
        <dbReference type="Proteomes" id="UP001258994"/>
    </source>
</evidence>
<dbReference type="RefSeq" id="WP_348391660.1">
    <property type="nucleotide sequence ID" value="NZ_CP134145.1"/>
</dbReference>
<organism evidence="8 9">
    <name type="scientific">Thalassotalea psychrophila</name>
    <dbReference type="NCBI Taxonomy" id="3065647"/>
    <lineage>
        <taxon>Bacteria</taxon>
        <taxon>Pseudomonadati</taxon>
        <taxon>Pseudomonadota</taxon>
        <taxon>Gammaproteobacteria</taxon>
        <taxon>Alteromonadales</taxon>
        <taxon>Colwelliaceae</taxon>
        <taxon>Thalassotalea</taxon>
    </lineage>
</organism>
<feature type="transmembrane region" description="Helical" evidence="7">
    <location>
        <begin position="44"/>
        <end position="61"/>
    </location>
</feature>
<feature type="transmembrane region" description="Helical" evidence="7">
    <location>
        <begin position="115"/>
        <end position="136"/>
    </location>
</feature>
<keyword evidence="3" id="KW-1003">Cell membrane</keyword>
<evidence type="ECO:0000256" key="6">
    <source>
        <dbReference type="ARBA" id="ARBA00023136"/>
    </source>
</evidence>
<evidence type="ECO:0000256" key="7">
    <source>
        <dbReference type="SAM" id="Phobius"/>
    </source>
</evidence>
<reference evidence="9" key="1">
    <citation type="submission" date="2023-09" db="EMBL/GenBank/DDBJ databases">
        <authorList>
            <person name="Li S."/>
            <person name="Li X."/>
            <person name="Zhang C."/>
            <person name="Zhao Z."/>
        </authorList>
    </citation>
    <scope>NUCLEOTIDE SEQUENCE [LARGE SCALE GENOMIC DNA]</scope>
    <source>
        <strain evidence="9">SQ149</strain>
    </source>
</reference>
<comment type="subcellular location">
    <subcellularLocation>
        <location evidence="1">Cell membrane</location>
        <topology evidence="1">Multi-pass membrane protein</topology>
    </subcellularLocation>
</comment>
<feature type="transmembrane region" description="Helical" evidence="7">
    <location>
        <begin position="439"/>
        <end position="464"/>
    </location>
</feature>
<dbReference type="EMBL" id="CP134145">
    <property type="protein sequence ID" value="WNC72543.1"/>
    <property type="molecule type" value="Genomic_DNA"/>
</dbReference>
<feature type="transmembrane region" description="Helical" evidence="7">
    <location>
        <begin position="409"/>
        <end position="427"/>
    </location>
</feature>
<evidence type="ECO:0000313" key="8">
    <source>
        <dbReference type="EMBL" id="WNC72543.1"/>
    </source>
</evidence>
<protein>
    <submittedName>
        <fullName evidence="8">Oligosaccharide flippase family protein</fullName>
    </submittedName>
</protein>
<sequence>MSSLTQQVLNSSALIISTRFIQRTIGLVSTLILARLLVPNDFGVVAFLSITLNLFQILSQVGSQQYIISRETVEPEDLNTAWTLTIGLRCCFWIVLLLLAPQICAFFNMQQALSGLYFISIILIINAFFNPGFWLYRREFKYKKVFLLEISTKIFSFLIVISIALYKPTFWALLIGDVLAALFSLLLSYLLHSFRPKFSICRFTQQWAFSKWVFAKGILGFTNQQIDILFVSKFFSAPQLGGFHLSKDMALLPATQIITPASEPILASLAKVANAPQDFAYHFRLVMMINILMALPICLFMTTNSELIIEVILGEKWRHISSIFSAFCILLFSLSIESLLTNTFIVKRKVKSLFNFNLIAILLALPVLFYVSNYSLEILATARGVLHLFVAMLMIGYLNYCYKLQLKRVFILIIPIILSTFLSGIIFEFLKPLLLTSSALLNLISYTLCFFFIFCSIQISFYLIHYNRYREHKHFIEIIQYAYKKVCTSHY</sequence>
<evidence type="ECO:0000256" key="4">
    <source>
        <dbReference type="ARBA" id="ARBA00022692"/>
    </source>
</evidence>
<evidence type="ECO:0000256" key="1">
    <source>
        <dbReference type="ARBA" id="ARBA00004651"/>
    </source>
</evidence>
<dbReference type="InterPro" id="IPR050833">
    <property type="entry name" value="Poly_Biosynth_Transport"/>
</dbReference>
<keyword evidence="4 7" id="KW-0812">Transmembrane</keyword>
<feature type="transmembrane region" description="Helical" evidence="7">
    <location>
        <begin position="145"/>
        <end position="165"/>
    </location>
</feature>
<keyword evidence="9" id="KW-1185">Reference proteome</keyword>
<accession>A0ABY9TUZ2</accession>
<evidence type="ECO:0000256" key="3">
    <source>
        <dbReference type="ARBA" id="ARBA00022475"/>
    </source>
</evidence>
<name>A0ABY9TUZ2_9GAMM</name>
<gene>
    <name evidence="8" type="ORF">RGQ13_00795</name>
</gene>
<feature type="transmembrane region" description="Helical" evidence="7">
    <location>
        <begin position="81"/>
        <end position="103"/>
    </location>
</feature>
<dbReference type="PANTHER" id="PTHR30250:SF10">
    <property type="entry name" value="LIPOPOLYSACCHARIDE BIOSYNTHESIS PROTEIN WZXC"/>
    <property type="match status" value="1"/>
</dbReference>
<evidence type="ECO:0000256" key="2">
    <source>
        <dbReference type="ARBA" id="ARBA00007430"/>
    </source>
</evidence>
<keyword evidence="5 7" id="KW-1133">Transmembrane helix</keyword>
<evidence type="ECO:0000256" key="5">
    <source>
        <dbReference type="ARBA" id="ARBA00022989"/>
    </source>
</evidence>
<keyword evidence="6 7" id="KW-0472">Membrane</keyword>
<dbReference type="Proteomes" id="UP001258994">
    <property type="component" value="Chromosome"/>
</dbReference>
<dbReference type="Pfam" id="PF13440">
    <property type="entry name" value="Polysacc_synt_3"/>
    <property type="match status" value="1"/>
</dbReference>
<proteinExistence type="inferred from homology"/>
<feature type="transmembrane region" description="Helical" evidence="7">
    <location>
        <begin position="285"/>
        <end position="303"/>
    </location>
</feature>
<feature type="transmembrane region" description="Helical" evidence="7">
    <location>
        <begin position="384"/>
        <end position="402"/>
    </location>
</feature>
<dbReference type="PANTHER" id="PTHR30250">
    <property type="entry name" value="PST FAMILY PREDICTED COLANIC ACID TRANSPORTER"/>
    <property type="match status" value="1"/>
</dbReference>